<keyword evidence="4" id="KW-1185">Reference proteome</keyword>
<dbReference type="SUPFAM" id="SSF54928">
    <property type="entry name" value="RNA-binding domain, RBD"/>
    <property type="match status" value="1"/>
</dbReference>
<accession>A0ABR2M8G5</accession>
<reference evidence="3 4" key="1">
    <citation type="journal article" date="2022" name="Nat. Plants">
        <title>Genomes of leafy and leafless Platanthera orchids illuminate the evolution of mycoheterotrophy.</title>
        <authorList>
            <person name="Li M.H."/>
            <person name="Liu K.W."/>
            <person name="Li Z."/>
            <person name="Lu H.C."/>
            <person name="Ye Q.L."/>
            <person name="Zhang D."/>
            <person name="Wang J.Y."/>
            <person name="Li Y.F."/>
            <person name="Zhong Z.M."/>
            <person name="Liu X."/>
            <person name="Yu X."/>
            <person name="Liu D.K."/>
            <person name="Tu X.D."/>
            <person name="Liu B."/>
            <person name="Hao Y."/>
            <person name="Liao X.Y."/>
            <person name="Jiang Y.T."/>
            <person name="Sun W.H."/>
            <person name="Chen J."/>
            <person name="Chen Y.Q."/>
            <person name="Ai Y."/>
            <person name="Zhai J.W."/>
            <person name="Wu S.S."/>
            <person name="Zhou Z."/>
            <person name="Hsiao Y.Y."/>
            <person name="Wu W.L."/>
            <person name="Chen Y.Y."/>
            <person name="Lin Y.F."/>
            <person name="Hsu J.L."/>
            <person name="Li C.Y."/>
            <person name="Wang Z.W."/>
            <person name="Zhao X."/>
            <person name="Zhong W.Y."/>
            <person name="Ma X.K."/>
            <person name="Ma L."/>
            <person name="Huang J."/>
            <person name="Chen G.Z."/>
            <person name="Huang M.Z."/>
            <person name="Huang L."/>
            <person name="Peng D.H."/>
            <person name="Luo Y.B."/>
            <person name="Zou S.Q."/>
            <person name="Chen S.P."/>
            <person name="Lan S."/>
            <person name="Tsai W.C."/>
            <person name="Van de Peer Y."/>
            <person name="Liu Z.J."/>
        </authorList>
    </citation>
    <scope>NUCLEOTIDE SEQUENCE [LARGE SCALE GENOMIC DNA]</scope>
    <source>
        <strain evidence="3">Lor288</strain>
    </source>
</reference>
<dbReference type="EMBL" id="JBBWWR010000010">
    <property type="protein sequence ID" value="KAK8960462.1"/>
    <property type="molecule type" value="Genomic_DNA"/>
</dbReference>
<dbReference type="Gene3D" id="3.30.70.330">
    <property type="match status" value="1"/>
</dbReference>
<feature type="domain" description="RRM" evidence="2">
    <location>
        <begin position="37"/>
        <end position="111"/>
    </location>
</feature>
<evidence type="ECO:0000256" key="1">
    <source>
        <dbReference type="PROSITE-ProRule" id="PRU00176"/>
    </source>
</evidence>
<dbReference type="InterPro" id="IPR012677">
    <property type="entry name" value="Nucleotide-bd_a/b_plait_sf"/>
</dbReference>
<evidence type="ECO:0000259" key="2">
    <source>
        <dbReference type="PROSITE" id="PS50102"/>
    </source>
</evidence>
<evidence type="ECO:0000313" key="3">
    <source>
        <dbReference type="EMBL" id="KAK8960462.1"/>
    </source>
</evidence>
<sequence>MRSNHLPSVLKTLNRSGNPPPFDFFPGAQLRMTEPSKVIHIRNVGHEINENDLLQLVHPFGAVTKLVILRAKNQALIQMQDVPTAASVLQYYGTVQPSISLNELQVNYNNERSRPASFSILGRGHHSYENARTLDETGPCSIELPGLESDSLPSLFRGIHRTRQASVSDKKRREERRENKIMNMARPLRARLLLEEPESWPSPPFQEFYDDVWPSTSRLLRSLKYQPTN</sequence>
<protein>
    <recommendedName>
        <fullName evidence="2">RRM domain-containing protein</fullName>
    </recommendedName>
</protein>
<dbReference type="InterPro" id="IPR000504">
    <property type="entry name" value="RRM_dom"/>
</dbReference>
<organism evidence="3 4">
    <name type="scientific">Platanthera guangdongensis</name>
    <dbReference type="NCBI Taxonomy" id="2320717"/>
    <lineage>
        <taxon>Eukaryota</taxon>
        <taxon>Viridiplantae</taxon>
        <taxon>Streptophyta</taxon>
        <taxon>Embryophyta</taxon>
        <taxon>Tracheophyta</taxon>
        <taxon>Spermatophyta</taxon>
        <taxon>Magnoliopsida</taxon>
        <taxon>Liliopsida</taxon>
        <taxon>Asparagales</taxon>
        <taxon>Orchidaceae</taxon>
        <taxon>Orchidoideae</taxon>
        <taxon>Orchideae</taxon>
        <taxon>Orchidinae</taxon>
        <taxon>Platanthera</taxon>
    </lineage>
</organism>
<keyword evidence="1" id="KW-0694">RNA-binding</keyword>
<proteinExistence type="predicted"/>
<evidence type="ECO:0000313" key="4">
    <source>
        <dbReference type="Proteomes" id="UP001412067"/>
    </source>
</evidence>
<dbReference type="PROSITE" id="PS50102">
    <property type="entry name" value="RRM"/>
    <property type="match status" value="1"/>
</dbReference>
<dbReference type="Proteomes" id="UP001412067">
    <property type="component" value="Unassembled WGS sequence"/>
</dbReference>
<dbReference type="InterPro" id="IPR035979">
    <property type="entry name" value="RBD_domain_sf"/>
</dbReference>
<gene>
    <name evidence="3" type="ORF">KSP40_PGU021639</name>
</gene>
<name>A0ABR2M8G5_9ASPA</name>
<comment type="caution">
    <text evidence="3">The sequence shown here is derived from an EMBL/GenBank/DDBJ whole genome shotgun (WGS) entry which is preliminary data.</text>
</comment>
<dbReference type="PANTHER" id="PTHR15592">
    <property type="entry name" value="MATRIN 3/NUCLEAR PROTEIN 220-RELATED"/>
    <property type="match status" value="1"/>
</dbReference>
<dbReference type="SMART" id="SM00360">
    <property type="entry name" value="RRM"/>
    <property type="match status" value="1"/>
</dbReference>